<dbReference type="GO" id="GO:0034553">
    <property type="term" value="P:mitochondrial respiratory chain complex II assembly"/>
    <property type="evidence" value="ECO:0007669"/>
    <property type="project" value="TreeGrafter"/>
</dbReference>
<dbReference type="PANTHER" id="PTHR28524:SF3">
    <property type="entry name" value="SUCCINATE DEHYDROGENASE ASSEMBLY FACTOR 4, MITOCHONDRIAL"/>
    <property type="match status" value="1"/>
</dbReference>
<feature type="compositionally biased region" description="Pro residues" evidence="3">
    <location>
        <begin position="69"/>
        <end position="92"/>
    </location>
</feature>
<dbReference type="PANTHER" id="PTHR28524">
    <property type="entry name" value="SUCCINATE DEHYDROGENASE ASSEMBLY FACTOR 4, MITOCHONDRIAL"/>
    <property type="match status" value="1"/>
</dbReference>
<dbReference type="OrthoDB" id="201362at2759"/>
<evidence type="ECO:0000313" key="5">
    <source>
        <dbReference type="Proteomes" id="UP000002762"/>
    </source>
</evidence>
<reference evidence="4 5" key="1">
    <citation type="journal article" date="2012" name="Sci. Rep.">
        <title>Genomic perspectives on the evolution of fungal entomopathogenicity in Beauveria bassiana.</title>
        <authorList>
            <person name="Xiao G."/>
            <person name="Ying S.H."/>
            <person name="Zheng P."/>
            <person name="Wang Z.L."/>
            <person name="Zhang S."/>
            <person name="Xie X.Q."/>
            <person name="Shang Y."/>
            <person name="St Leger R.J."/>
            <person name="Zhao G.P."/>
            <person name="Wang C."/>
            <person name="Feng M.G."/>
        </authorList>
    </citation>
    <scope>NUCLEOTIDE SEQUENCE [LARGE SCALE GENOMIC DNA]</scope>
    <source>
        <strain evidence="4 5">ARSEF 2860</strain>
    </source>
</reference>
<dbReference type="GO" id="GO:0005739">
    <property type="term" value="C:mitochondrion"/>
    <property type="evidence" value="ECO:0007669"/>
    <property type="project" value="TreeGrafter"/>
</dbReference>
<feature type="compositionally biased region" description="Polar residues" evidence="3">
    <location>
        <begin position="36"/>
        <end position="47"/>
    </location>
</feature>
<dbReference type="Pfam" id="PF07896">
    <property type="entry name" value="DUF1674"/>
    <property type="match status" value="1"/>
</dbReference>
<dbReference type="EMBL" id="JH725159">
    <property type="protein sequence ID" value="EJP66446.1"/>
    <property type="molecule type" value="Genomic_DNA"/>
</dbReference>
<organism evidence="4 5">
    <name type="scientific">Beauveria bassiana (strain ARSEF 2860)</name>
    <name type="common">White muscardine disease fungus</name>
    <name type="synonym">Tritirachium shiotae</name>
    <dbReference type="NCBI Taxonomy" id="655819"/>
    <lineage>
        <taxon>Eukaryota</taxon>
        <taxon>Fungi</taxon>
        <taxon>Dikarya</taxon>
        <taxon>Ascomycota</taxon>
        <taxon>Pezizomycotina</taxon>
        <taxon>Sordariomycetes</taxon>
        <taxon>Hypocreomycetidae</taxon>
        <taxon>Hypocreales</taxon>
        <taxon>Cordycipitaceae</taxon>
        <taxon>Beauveria</taxon>
    </lineage>
</organism>
<gene>
    <name evidence="4" type="ORF">BBA_04386</name>
</gene>
<dbReference type="STRING" id="655819.J5JVI1"/>
<evidence type="ECO:0000256" key="1">
    <source>
        <dbReference type="ARBA" id="ARBA00005701"/>
    </source>
</evidence>
<sequence length="187" mass="19888">MKFLSSIYSKGIHVRPASCGCPTKTFITNAEPRPSSPQNLETCTSPTAKPCFHDSLSRQRARAADALLSPPPTVTSSPSSPPPPAATPPPSELPVKEQAEFERLQREATVSSAFQPEPANAASETTTQAAATADTELNEGGGLYRGVRPEFEGDKNPCTGEVGGPKNEPLRWGSEGDWSYNGKVTDF</sequence>
<dbReference type="InParanoid" id="J5JVI1"/>
<dbReference type="GeneID" id="19887398"/>
<evidence type="ECO:0000313" key="4">
    <source>
        <dbReference type="EMBL" id="EJP66446.1"/>
    </source>
</evidence>
<evidence type="ECO:0000256" key="3">
    <source>
        <dbReference type="SAM" id="MobiDB-lite"/>
    </source>
</evidence>
<dbReference type="FunCoup" id="J5JVI1">
    <property type="interactions" value="66"/>
</dbReference>
<comment type="similarity">
    <text evidence="1">Belongs to the SDHAF4 family.</text>
</comment>
<feature type="region of interest" description="Disordered" evidence="3">
    <location>
        <begin position="29"/>
        <end position="187"/>
    </location>
</feature>
<dbReference type="RefSeq" id="XP_008597705.1">
    <property type="nucleotide sequence ID" value="XM_008599483.1"/>
</dbReference>
<protein>
    <recommendedName>
        <fullName evidence="2">Succinate dehydrogenase assembly factor 4, mitochondrial</fullName>
    </recommendedName>
</protein>
<feature type="compositionally biased region" description="Low complexity" evidence="3">
    <location>
        <begin position="119"/>
        <end position="135"/>
    </location>
</feature>
<dbReference type="AlphaFoldDB" id="J5JVI1"/>
<name>J5JVI1_BEAB2</name>
<dbReference type="HOGENOM" id="CLU_1447410_0_0_1"/>
<proteinExistence type="inferred from homology"/>
<evidence type="ECO:0000256" key="2">
    <source>
        <dbReference type="ARBA" id="ARBA00022170"/>
    </source>
</evidence>
<feature type="compositionally biased region" description="Basic and acidic residues" evidence="3">
    <location>
        <begin position="94"/>
        <end position="106"/>
    </location>
</feature>
<dbReference type="Proteomes" id="UP000002762">
    <property type="component" value="Unassembled WGS sequence"/>
</dbReference>
<accession>J5JVI1</accession>
<dbReference type="InterPro" id="IPR012875">
    <property type="entry name" value="SDHF4"/>
</dbReference>
<keyword evidence="5" id="KW-1185">Reference proteome</keyword>